<dbReference type="Gene3D" id="3.40.50.150">
    <property type="entry name" value="Vaccinia Virus protein VP39"/>
    <property type="match status" value="1"/>
</dbReference>
<comment type="catalytic activity">
    <reaction evidence="6">
        <text>a 2'-deoxyadenosine in DNA + S-adenosyl-L-methionine = an N(6)-methyl-2'-deoxyadenosine in DNA + S-adenosyl-L-homocysteine + H(+)</text>
        <dbReference type="Rhea" id="RHEA:15197"/>
        <dbReference type="Rhea" id="RHEA-COMP:12418"/>
        <dbReference type="Rhea" id="RHEA-COMP:12419"/>
        <dbReference type="ChEBI" id="CHEBI:15378"/>
        <dbReference type="ChEBI" id="CHEBI:57856"/>
        <dbReference type="ChEBI" id="CHEBI:59789"/>
        <dbReference type="ChEBI" id="CHEBI:90615"/>
        <dbReference type="ChEBI" id="CHEBI:90616"/>
        <dbReference type="EC" id="2.1.1.72"/>
    </reaction>
</comment>
<proteinExistence type="inferred from homology"/>
<evidence type="ECO:0000313" key="10">
    <source>
        <dbReference type="Proteomes" id="UP000680679"/>
    </source>
</evidence>
<reference evidence="9 10" key="1">
    <citation type="submission" date="2021-04" db="EMBL/GenBank/DDBJ databases">
        <title>Complete genome sequencing of Allochromatium tepidum strain NZ.</title>
        <authorList>
            <person name="Tsukatani Y."/>
            <person name="Mori H."/>
        </authorList>
    </citation>
    <scope>NUCLEOTIDE SEQUENCE [LARGE SCALE GENOMIC DNA]</scope>
    <source>
        <strain evidence="9 10">NZ</strain>
    </source>
</reference>
<dbReference type="EC" id="2.1.1.72" evidence="2"/>
<protein>
    <recommendedName>
        <fullName evidence="2">site-specific DNA-methyltransferase (adenine-specific)</fullName>
        <ecNumber evidence="2">2.1.1.72</ecNumber>
    </recommendedName>
</protein>
<dbReference type="Proteomes" id="UP000680679">
    <property type="component" value="Chromosome"/>
</dbReference>
<sequence>MADSYESYSKDELIRLLRERDRRRAFGLVWERDRIEHDRSVNGDFVGLELDAALSQGEPPFDNLIIEGDNFDALRALRMSHAGRVKCIYIDPPYNTGNRDFIYNDRFVDRDDSYRHSQWLEFMYRRLELARELLAEDGSIWVSIDDNEVFHLALLMDQVFGERNRVATCIWQKAYAPKNSALHFSDDHEYVLVYALDRDVWRPNPMPRTAAQDKSYKNPDDDPRGLWKSSDLSARNPYSLGTYPITCPSGRVIPGPPEGRYWVVSEQKFRELDADNRIWWGKNGNNVPAFKRFLTEVKQGVVPQTLWKYEEVGHTQDAKKELLDVLQFADSAAVFSTPKPVRLMERILRIATNPGDLVLDFFAGSGTTAQALLKLNAEDGGARRFILVSNTEATADQPDKNLCRDVCAERVRRVMTGYTNRKGEPVPGLGGRFAYLRARRLPAETVFRDIRHDQVWLALQLIHGDRLTPFDPATEIQRLDLGTTRLLYVTAINDTTPVAVQAALDGAAQVIIHAWQSALLRQHLNDPRLIFEPIPAALINRFSTEMNR</sequence>
<evidence type="ECO:0000313" key="9">
    <source>
        <dbReference type="EMBL" id="BCU07866.1"/>
    </source>
</evidence>
<evidence type="ECO:0000256" key="5">
    <source>
        <dbReference type="ARBA" id="ARBA00022691"/>
    </source>
</evidence>
<evidence type="ECO:0000256" key="4">
    <source>
        <dbReference type="ARBA" id="ARBA00022679"/>
    </source>
</evidence>
<evidence type="ECO:0000259" key="8">
    <source>
        <dbReference type="Pfam" id="PF01555"/>
    </source>
</evidence>
<dbReference type="RefSeq" id="WP_213378924.1">
    <property type="nucleotide sequence ID" value="NZ_AP024563.1"/>
</dbReference>
<feature type="region of interest" description="Disordered" evidence="7">
    <location>
        <begin position="207"/>
        <end position="230"/>
    </location>
</feature>
<dbReference type="InterPro" id="IPR002295">
    <property type="entry name" value="N4/N6-MTase_EcoPI_Mod-like"/>
</dbReference>
<evidence type="ECO:0000256" key="2">
    <source>
        <dbReference type="ARBA" id="ARBA00011900"/>
    </source>
</evidence>
<dbReference type="Pfam" id="PF01555">
    <property type="entry name" value="N6_N4_Mtase"/>
    <property type="match status" value="1"/>
</dbReference>
<dbReference type="InterPro" id="IPR002941">
    <property type="entry name" value="DNA_methylase_N4/N6"/>
</dbReference>
<evidence type="ECO:0000256" key="6">
    <source>
        <dbReference type="ARBA" id="ARBA00047942"/>
    </source>
</evidence>
<keyword evidence="5" id="KW-0949">S-adenosyl-L-methionine</keyword>
<dbReference type="InterPro" id="IPR029063">
    <property type="entry name" value="SAM-dependent_MTases_sf"/>
</dbReference>
<accession>A0ABM7QQ74</accession>
<name>A0ABM7QQ74_9GAMM</name>
<evidence type="ECO:0000256" key="3">
    <source>
        <dbReference type="ARBA" id="ARBA00022603"/>
    </source>
</evidence>
<dbReference type="SUPFAM" id="SSF53335">
    <property type="entry name" value="S-adenosyl-L-methionine-dependent methyltransferases"/>
    <property type="match status" value="1"/>
</dbReference>
<comment type="similarity">
    <text evidence="1">Belongs to the N(4)/N(6)-methyltransferase family.</text>
</comment>
<feature type="domain" description="DNA methylase N-4/N-6" evidence="8">
    <location>
        <begin position="85"/>
        <end position="377"/>
    </location>
</feature>
<evidence type="ECO:0000256" key="1">
    <source>
        <dbReference type="ARBA" id="ARBA00006594"/>
    </source>
</evidence>
<gene>
    <name evidence="9" type="ORF">Atep_25430</name>
</gene>
<keyword evidence="3" id="KW-0489">Methyltransferase</keyword>
<feature type="compositionally biased region" description="Basic and acidic residues" evidence="7">
    <location>
        <begin position="214"/>
        <end position="225"/>
    </location>
</feature>
<dbReference type="PRINTS" id="PR00506">
    <property type="entry name" value="D21N6MTFRASE"/>
</dbReference>
<organism evidence="9 10">
    <name type="scientific">Allochromatium tepidum</name>
    <dbReference type="NCBI Taxonomy" id="553982"/>
    <lineage>
        <taxon>Bacteria</taxon>
        <taxon>Pseudomonadati</taxon>
        <taxon>Pseudomonadota</taxon>
        <taxon>Gammaproteobacteria</taxon>
        <taxon>Chromatiales</taxon>
        <taxon>Chromatiaceae</taxon>
        <taxon>Allochromatium</taxon>
    </lineage>
</organism>
<evidence type="ECO:0000256" key="7">
    <source>
        <dbReference type="SAM" id="MobiDB-lite"/>
    </source>
</evidence>
<keyword evidence="10" id="KW-1185">Reference proteome</keyword>
<keyword evidence="4" id="KW-0808">Transferase</keyword>
<dbReference type="EMBL" id="AP024563">
    <property type="protein sequence ID" value="BCU07866.1"/>
    <property type="molecule type" value="Genomic_DNA"/>
</dbReference>